<protein>
    <submittedName>
        <fullName evidence="2">DUF2568 domain-containing protein</fullName>
    </submittedName>
</protein>
<dbReference type="KEGG" id="flh:EJ997_11815"/>
<feature type="transmembrane region" description="Helical" evidence="1">
    <location>
        <begin position="99"/>
        <end position="120"/>
    </location>
</feature>
<keyword evidence="1" id="KW-0812">Transmembrane</keyword>
<gene>
    <name evidence="2" type="ORF">EJ997_11815</name>
</gene>
<evidence type="ECO:0000313" key="3">
    <source>
        <dbReference type="Proteomes" id="UP000280344"/>
    </source>
</evidence>
<dbReference type="RefSeq" id="WP_126704724.1">
    <property type="nucleotide sequence ID" value="NZ_CP034593.1"/>
</dbReference>
<dbReference type="OrthoDB" id="5146734at2"/>
<dbReference type="Proteomes" id="UP000280344">
    <property type="component" value="Chromosome"/>
</dbReference>
<keyword evidence="3" id="KW-1185">Reference proteome</keyword>
<reference evidence="2 3" key="1">
    <citation type="submission" date="2018-12" db="EMBL/GenBank/DDBJ databases">
        <title>Complete genome sequence of Flaviflexus sp. H23T48.</title>
        <authorList>
            <person name="Bae J.-W."/>
            <person name="Lee J.-Y."/>
        </authorList>
    </citation>
    <scope>NUCLEOTIDE SEQUENCE [LARGE SCALE GENOMIC DNA]</scope>
    <source>
        <strain evidence="2 3">H23T48</strain>
    </source>
</reference>
<dbReference type="InterPro" id="IPR021214">
    <property type="entry name" value="DUF2568"/>
</dbReference>
<keyword evidence="1" id="KW-0472">Membrane</keyword>
<keyword evidence="1" id="KW-1133">Transmembrane helix</keyword>
<organism evidence="2 3">
    <name type="scientific">Flaviflexus ciconiae</name>
    <dbReference type="NCBI Taxonomy" id="2496867"/>
    <lineage>
        <taxon>Bacteria</taxon>
        <taxon>Bacillati</taxon>
        <taxon>Actinomycetota</taxon>
        <taxon>Actinomycetes</taxon>
        <taxon>Actinomycetales</taxon>
        <taxon>Actinomycetaceae</taxon>
        <taxon>Flaviflexus</taxon>
    </lineage>
</organism>
<feature type="transmembrane region" description="Helical" evidence="1">
    <location>
        <begin position="72"/>
        <end position="93"/>
    </location>
</feature>
<dbReference type="Pfam" id="PF10823">
    <property type="entry name" value="DUF2568"/>
    <property type="match status" value="1"/>
</dbReference>
<sequence>MSMEVLGIGKSPVLMFAVLIRFLIETAMLVVLAIVMWNATEGPWQWVAVIASLVVLATVWGTFLSPKALKPLSWIPAFILEALIFGTVAAGLAAMGYGIIALIGLAIWLIDLIVLGMFGWPVNRKRRVAHSAKN</sequence>
<accession>A0A3Q9G8B8</accession>
<dbReference type="EMBL" id="CP034593">
    <property type="protein sequence ID" value="AZQ77922.1"/>
    <property type="molecule type" value="Genomic_DNA"/>
</dbReference>
<dbReference type="AlphaFoldDB" id="A0A3Q9G8B8"/>
<evidence type="ECO:0000256" key="1">
    <source>
        <dbReference type="SAM" id="Phobius"/>
    </source>
</evidence>
<feature type="transmembrane region" description="Helical" evidence="1">
    <location>
        <begin position="12"/>
        <end position="37"/>
    </location>
</feature>
<evidence type="ECO:0000313" key="2">
    <source>
        <dbReference type="EMBL" id="AZQ77922.1"/>
    </source>
</evidence>
<feature type="transmembrane region" description="Helical" evidence="1">
    <location>
        <begin position="43"/>
        <end position="65"/>
    </location>
</feature>
<name>A0A3Q9G8B8_9ACTO</name>
<proteinExistence type="predicted"/>